<feature type="transmembrane region" description="Helical" evidence="7">
    <location>
        <begin position="117"/>
        <end position="136"/>
    </location>
</feature>
<dbReference type="RefSeq" id="WP_146514088.1">
    <property type="nucleotide sequence ID" value="NZ_SJPI01000001.1"/>
</dbReference>
<dbReference type="GO" id="GO:0019646">
    <property type="term" value="P:aerobic electron transport chain"/>
    <property type="evidence" value="ECO:0007669"/>
    <property type="project" value="InterPro"/>
</dbReference>
<dbReference type="InterPro" id="IPR013833">
    <property type="entry name" value="Cyt_c_oxidase_su3_a-hlx"/>
</dbReference>
<dbReference type="InterPro" id="IPR024791">
    <property type="entry name" value="Cyt_c/ubiquinol_Oxase_su3"/>
</dbReference>
<dbReference type="GO" id="GO:0016020">
    <property type="term" value="C:membrane"/>
    <property type="evidence" value="ECO:0007669"/>
    <property type="project" value="UniProtKB-SubCell"/>
</dbReference>
<dbReference type="InterPro" id="IPR000298">
    <property type="entry name" value="Cyt_c_oxidase-like_su3"/>
</dbReference>
<dbReference type="Pfam" id="PF00510">
    <property type="entry name" value="COX3"/>
    <property type="match status" value="2"/>
</dbReference>
<dbReference type="PANTHER" id="PTHR11403">
    <property type="entry name" value="CYTOCHROME C OXIDASE SUBUNIT III"/>
    <property type="match status" value="1"/>
</dbReference>
<gene>
    <name evidence="9" type="primary">ctaE</name>
    <name evidence="9" type="ORF">Pla22_16000</name>
</gene>
<evidence type="ECO:0000256" key="3">
    <source>
        <dbReference type="ARBA" id="ARBA00022692"/>
    </source>
</evidence>
<comment type="subcellular location">
    <subcellularLocation>
        <location evidence="1">Membrane</location>
        <topology evidence="1">Multi-pass membrane protein</topology>
    </subcellularLocation>
</comment>
<feature type="transmembrane region" description="Helical" evidence="7">
    <location>
        <begin position="326"/>
        <end position="350"/>
    </location>
</feature>
<feature type="transmembrane region" description="Helical" evidence="7">
    <location>
        <begin position="168"/>
        <end position="189"/>
    </location>
</feature>
<dbReference type="PANTHER" id="PTHR11403:SF6">
    <property type="entry name" value="NITRIC OXIDE REDUCTASE SUBUNIT E"/>
    <property type="match status" value="1"/>
</dbReference>
<dbReference type="Proteomes" id="UP000316598">
    <property type="component" value="Unassembled WGS sequence"/>
</dbReference>
<feature type="transmembrane region" description="Helical" evidence="7">
    <location>
        <begin position="44"/>
        <end position="67"/>
    </location>
</feature>
<dbReference type="InterPro" id="IPR035973">
    <property type="entry name" value="Cyt_c_oxidase_su3-like_sf"/>
</dbReference>
<evidence type="ECO:0000256" key="2">
    <source>
        <dbReference type="ARBA" id="ARBA00010581"/>
    </source>
</evidence>
<evidence type="ECO:0000256" key="6">
    <source>
        <dbReference type="SAM" id="MobiDB-lite"/>
    </source>
</evidence>
<dbReference type="OrthoDB" id="9810850at2"/>
<accession>A0A5C5WTG7</accession>
<evidence type="ECO:0000256" key="7">
    <source>
        <dbReference type="SAM" id="Phobius"/>
    </source>
</evidence>
<evidence type="ECO:0000256" key="5">
    <source>
        <dbReference type="ARBA" id="ARBA00023136"/>
    </source>
</evidence>
<evidence type="ECO:0000259" key="8">
    <source>
        <dbReference type="PROSITE" id="PS50253"/>
    </source>
</evidence>
<feature type="domain" description="Heme-copper oxidase subunit III family profile" evidence="8">
    <location>
        <begin position="43"/>
        <end position="390"/>
    </location>
</feature>
<feature type="transmembrane region" description="Helical" evidence="7">
    <location>
        <begin position="370"/>
        <end position="389"/>
    </location>
</feature>
<dbReference type="PROSITE" id="PS50253">
    <property type="entry name" value="COX3"/>
    <property type="match status" value="1"/>
</dbReference>
<organism evidence="9 10">
    <name type="scientific">Rubripirellula amarantea</name>
    <dbReference type="NCBI Taxonomy" id="2527999"/>
    <lineage>
        <taxon>Bacteria</taxon>
        <taxon>Pseudomonadati</taxon>
        <taxon>Planctomycetota</taxon>
        <taxon>Planctomycetia</taxon>
        <taxon>Pirellulales</taxon>
        <taxon>Pirellulaceae</taxon>
        <taxon>Rubripirellula</taxon>
    </lineage>
</organism>
<keyword evidence="10" id="KW-1185">Reference proteome</keyword>
<dbReference type="EMBL" id="SJPI01000001">
    <property type="protein sequence ID" value="TWT53966.1"/>
    <property type="molecule type" value="Genomic_DNA"/>
</dbReference>
<keyword evidence="3 7" id="KW-0812">Transmembrane</keyword>
<keyword evidence="4 7" id="KW-1133">Transmembrane helix</keyword>
<comment type="similarity">
    <text evidence="2">Belongs to the cytochrome c oxidase subunit 3 family.</text>
</comment>
<evidence type="ECO:0000256" key="1">
    <source>
        <dbReference type="ARBA" id="ARBA00004141"/>
    </source>
</evidence>
<dbReference type="GO" id="GO:0004129">
    <property type="term" value="F:cytochrome-c oxidase activity"/>
    <property type="evidence" value="ECO:0007669"/>
    <property type="project" value="InterPro"/>
</dbReference>
<feature type="compositionally biased region" description="Basic and acidic residues" evidence="6">
    <location>
        <begin position="12"/>
        <end position="21"/>
    </location>
</feature>
<proteinExistence type="inferred from homology"/>
<dbReference type="AlphaFoldDB" id="A0A5C5WTG7"/>
<dbReference type="SUPFAM" id="SSF81452">
    <property type="entry name" value="Cytochrome c oxidase subunit III-like"/>
    <property type="match status" value="2"/>
</dbReference>
<name>A0A5C5WTG7_9BACT</name>
<keyword evidence="5 7" id="KW-0472">Membrane</keyword>
<evidence type="ECO:0000313" key="9">
    <source>
        <dbReference type="EMBL" id="TWT53966.1"/>
    </source>
</evidence>
<comment type="caution">
    <text evidence="9">The sequence shown here is derived from an EMBL/GenBank/DDBJ whole genome shotgun (WGS) entry which is preliminary data.</text>
</comment>
<dbReference type="GO" id="GO:0016491">
    <property type="term" value="F:oxidoreductase activity"/>
    <property type="evidence" value="ECO:0007669"/>
    <property type="project" value="UniProtKB-KW"/>
</dbReference>
<evidence type="ECO:0000313" key="10">
    <source>
        <dbReference type="Proteomes" id="UP000316598"/>
    </source>
</evidence>
<evidence type="ECO:0000256" key="4">
    <source>
        <dbReference type="ARBA" id="ARBA00022989"/>
    </source>
</evidence>
<feature type="region of interest" description="Disordered" evidence="6">
    <location>
        <begin position="1"/>
        <end position="21"/>
    </location>
</feature>
<dbReference type="EC" id="1.9.3.1" evidence="9"/>
<protein>
    <submittedName>
        <fullName evidence="9">Cytochrome c oxidase subunit 3</fullName>
        <ecNumber evidence="9">1.9.3.1</ecNumber>
    </submittedName>
</protein>
<feature type="transmembrane region" description="Helical" evidence="7">
    <location>
        <begin position="87"/>
        <end position="105"/>
    </location>
</feature>
<keyword evidence="9" id="KW-0560">Oxidoreductase</keyword>
<sequence length="390" mass="42931">MSTVETVPGADEMSHDDHGHDHDHPSFLAHHFDTPEQQFDSGKLGIWLFLVTEVLFFSGMFCAYAIFRNLRPDVFEGCSQFLNTKLGAINTGVLLFSSLTMAWAVRCSQTEEHKKLTGMLAATLSCAMIFLGVKSIEYSHKWGMGLLPAGMFSYDPAHPHGTGDHPNYLLYLCLPFAIAFVGTVIWLIVSFVKGNKFQLACAKPLTVVAFSFFIGVGLGSILESGESDAHAGEHSEAAAHEHVDGENHGTEMLAASAVEDQELSVQERLASDTTNTGLMSDVTARQRQAELASGTALSDVSKVEGGISDVEGNVLTKRQAGVFFSIYYCMTGIHAIHILGGIAVLVWLLVRSVRQDFNRQYFGPVDYVGLYWHLVDLIWIYLFPLLYLIR</sequence>
<reference evidence="9 10" key="1">
    <citation type="submission" date="2019-02" db="EMBL/GenBank/DDBJ databases">
        <title>Deep-cultivation of Planctomycetes and their phenomic and genomic characterization uncovers novel biology.</title>
        <authorList>
            <person name="Wiegand S."/>
            <person name="Jogler M."/>
            <person name="Boedeker C."/>
            <person name="Pinto D."/>
            <person name="Vollmers J."/>
            <person name="Rivas-Marin E."/>
            <person name="Kohn T."/>
            <person name="Peeters S.H."/>
            <person name="Heuer A."/>
            <person name="Rast P."/>
            <person name="Oberbeckmann S."/>
            <person name="Bunk B."/>
            <person name="Jeske O."/>
            <person name="Meyerdierks A."/>
            <person name="Storesund J.E."/>
            <person name="Kallscheuer N."/>
            <person name="Luecker S."/>
            <person name="Lage O.M."/>
            <person name="Pohl T."/>
            <person name="Merkel B.J."/>
            <person name="Hornburger P."/>
            <person name="Mueller R.-W."/>
            <person name="Bruemmer F."/>
            <person name="Labrenz M."/>
            <person name="Spormann A.M."/>
            <person name="Op Den Camp H."/>
            <person name="Overmann J."/>
            <person name="Amann R."/>
            <person name="Jetten M.S.M."/>
            <person name="Mascher T."/>
            <person name="Medema M.H."/>
            <person name="Devos D.P."/>
            <person name="Kaster A.-K."/>
            <person name="Ovreas L."/>
            <person name="Rohde M."/>
            <person name="Galperin M.Y."/>
            <person name="Jogler C."/>
        </authorList>
    </citation>
    <scope>NUCLEOTIDE SEQUENCE [LARGE SCALE GENOMIC DNA]</scope>
    <source>
        <strain evidence="9 10">Pla22</strain>
    </source>
</reference>
<dbReference type="Gene3D" id="1.20.120.80">
    <property type="entry name" value="Cytochrome c oxidase, subunit III, four-helix bundle"/>
    <property type="match status" value="2"/>
</dbReference>